<evidence type="ECO:0000313" key="4">
    <source>
        <dbReference type="Proteomes" id="UP001143463"/>
    </source>
</evidence>
<dbReference type="SMART" id="SM00470">
    <property type="entry name" value="ParB"/>
    <property type="match status" value="1"/>
</dbReference>
<gene>
    <name evidence="3" type="ORF">GCM10017577_17910</name>
</gene>
<dbReference type="Proteomes" id="UP001143463">
    <property type="component" value="Unassembled WGS sequence"/>
</dbReference>
<dbReference type="InterPro" id="IPR036086">
    <property type="entry name" value="ParB/Sulfiredoxin_sf"/>
</dbReference>
<dbReference type="AlphaFoldDB" id="A0A9W6KZ58"/>
<dbReference type="InterPro" id="IPR050336">
    <property type="entry name" value="Chromosome_partition/occlusion"/>
</dbReference>
<dbReference type="Gene3D" id="3.90.1530.30">
    <property type="match status" value="1"/>
</dbReference>
<dbReference type="PANTHER" id="PTHR33375">
    <property type="entry name" value="CHROMOSOME-PARTITIONING PROTEIN PARB-RELATED"/>
    <property type="match status" value="1"/>
</dbReference>
<evidence type="ECO:0000256" key="1">
    <source>
        <dbReference type="SAM" id="MobiDB-lite"/>
    </source>
</evidence>
<organism evidence="3 4">
    <name type="scientific">Pseudonocardia halophobica</name>
    <dbReference type="NCBI Taxonomy" id="29401"/>
    <lineage>
        <taxon>Bacteria</taxon>
        <taxon>Bacillati</taxon>
        <taxon>Actinomycetota</taxon>
        <taxon>Actinomycetes</taxon>
        <taxon>Pseudonocardiales</taxon>
        <taxon>Pseudonocardiaceae</taxon>
        <taxon>Pseudonocardia</taxon>
    </lineage>
</organism>
<feature type="region of interest" description="Disordered" evidence="1">
    <location>
        <begin position="431"/>
        <end position="469"/>
    </location>
</feature>
<comment type="caution">
    <text evidence="3">The sequence shown here is derived from an EMBL/GenBank/DDBJ whole genome shotgun (WGS) entry which is preliminary data.</text>
</comment>
<dbReference type="GO" id="GO:0005694">
    <property type="term" value="C:chromosome"/>
    <property type="evidence" value="ECO:0007669"/>
    <property type="project" value="TreeGrafter"/>
</dbReference>
<reference evidence="3" key="2">
    <citation type="submission" date="2023-01" db="EMBL/GenBank/DDBJ databases">
        <authorList>
            <person name="Sun Q."/>
            <person name="Evtushenko L."/>
        </authorList>
    </citation>
    <scope>NUCLEOTIDE SEQUENCE</scope>
    <source>
        <strain evidence="3">VKM Ac-1069</strain>
    </source>
</reference>
<sequence length="469" mass="50584">MLLSLHPAALSFEPNVRTDAKLSREFIASVRERGVLQPVVAYPGADGLVVQMGQRRTLAAVECGLETVPVLLVDEPKDVDRVVDQIVENDQRAELSTSDRVKGWEQLAAIGLSAAAIAKRTGAKKADVATGLKVAGSELASRAGERFDFLTLDQAAAVAEFESEPDAVKAIVAAAKTGGFEHTVQRLRDHRAEADAFAAVRAELTGARVEVIERDALEWPAARLDNHRLDPAEHVGCPGHAAYVGYGFGTDRKAEAIFVCRDVVAHGHVEASAAPAGVKRAMTEEEKAARRVVIERNREWKSATVVRREWLRAFAARKAVPEGAERFVLACLLAGDHQIRQALEAGWPLLRELLGHEPDPTDRFRAGAGRVGQLLEILSAASPKRSTVLTVAAVLCAWEDRTGPHTWRNPSTDTARYLGQMQSWGYELSDVESLAVTGREPDTEDGSDTEDTSTGPRPPVPAGSVGSVD</sequence>
<accession>A0A9W6KZ58</accession>
<name>A0A9W6KZ58_9PSEU</name>
<dbReference type="Gene3D" id="1.10.10.2830">
    <property type="match status" value="1"/>
</dbReference>
<dbReference type="Pfam" id="PF02195">
    <property type="entry name" value="ParB_N"/>
    <property type="match status" value="1"/>
</dbReference>
<keyword evidence="4" id="KW-1185">Reference proteome</keyword>
<reference evidence="3" key="1">
    <citation type="journal article" date="2014" name="Int. J. Syst. Evol. Microbiol.">
        <title>Complete genome sequence of Corynebacterium casei LMG S-19264T (=DSM 44701T), isolated from a smear-ripened cheese.</title>
        <authorList>
            <consortium name="US DOE Joint Genome Institute (JGI-PGF)"/>
            <person name="Walter F."/>
            <person name="Albersmeier A."/>
            <person name="Kalinowski J."/>
            <person name="Ruckert C."/>
        </authorList>
    </citation>
    <scope>NUCLEOTIDE SEQUENCE</scope>
    <source>
        <strain evidence="3">VKM Ac-1069</strain>
    </source>
</reference>
<dbReference type="RefSeq" id="WP_269322921.1">
    <property type="nucleotide sequence ID" value="NZ_BAAAUZ010000002.1"/>
</dbReference>
<dbReference type="EMBL" id="BSFQ01000005">
    <property type="protein sequence ID" value="GLL10651.1"/>
    <property type="molecule type" value="Genomic_DNA"/>
</dbReference>
<protein>
    <recommendedName>
        <fullName evidence="2">ParB-like N-terminal domain-containing protein</fullName>
    </recommendedName>
</protein>
<proteinExistence type="predicted"/>
<dbReference type="PANTHER" id="PTHR33375:SF1">
    <property type="entry name" value="CHROMOSOME-PARTITIONING PROTEIN PARB-RELATED"/>
    <property type="match status" value="1"/>
</dbReference>
<feature type="compositionally biased region" description="Acidic residues" evidence="1">
    <location>
        <begin position="442"/>
        <end position="451"/>
    </location>
</feature>
<dbReference type="SUPFAM" id="SSF110849">
    <property type="entry name" value="ParB/Sulfiredoxin"/>
    <property type="match status" value="1"/>
</dbReference>
<dbReference type="GO" id="GO:0007059">
    <property type="term" value="P:chromosome segregation"/>
    <property type="evidence" value="ECO:0007669"/>
    <property type="project" value="TreeGrafter"/>
</dbReference>
<feature type="domain" description="ParB-like N-terminal" evidence="2">
    <location>
        <begin position="3"/>
        <end position="90"/>
    </location>
</feature>
<evidence type="ECO:0000259" key="2">
    <source>
        <dbReference type="SMART" id="SM00470"/>
    </source>
</evidence>
<evidence type="ECO:0000313" key="3">
    <source>
        <dbReference type="EMBL" id="GLL10651.1"/>
    </source>
</evidence>
<dbReference type="SUPFAM" id="SSF109709">
    <property type="entry name" value="KorB DNA-binding domain-like"/>
    <property type="match status" value="1"/>
</dbReference>
<dbReference type="InterPro" id="IPR003115">
    <property type="entry name" value="ParB_N"/>
</dbReference>